<gene>
    <name evidence="1" type="ORF">B0H16DRAFT_1473632</name>
</gene>
<dbReference type="Proteomes" id="UP001215598">
    <property type="component" value="Unassembled WGS sequence"/>
</dbReference>
<keyword evidence="2" id="KW-1185">Reference proteome</keyword>
<dbReference type="EMBL" id="JARKIB010000225">
    <property type="protein sequence ID" value="KAJ7721881.1"/>
    <property type="molecule type" value="Genomic_DNA"/>
</dbReference>
<proteinExistence type="predicted"/>
<evidence type="ECO:0000313" key="2">
    <source>
        <dbReference type="Proteomes" id="UP001215598"/>
    </source>
</evidence>
<accession>A0AAD7HJ34</accession>
<evidence type="ECO:0000313" key="1">
    <source>
        <dbReference type="EMBL" id="KAJ7721881.1"/>
    </source>
</evidence>
<dbReference type="AlphaFoldDB" id="A0AAD7HJ34"/>
<reference evidence="1" key="1">
    <citation type="submission" date="2023-03" db="EMBL/GenBank/DDBJ databases">
        <title>Massive genome expansion in bonnet fungi (Mycena s.s.) driven by repeated elements and novel gene families across ecological guilds.</title>
        <authorList>
            <consortium name="Lawrence Berkeley National Laboratory"/>
            <person name="Harder C.B."/>
            <person name="Miyauchi S."/>
            <person name="Viragh M."/>
            <person name="Kuo A."/>
            <person name="Thoen E."/>
            <person name="Andreopoulos B."/>
            <person name="Lu D."/>
            <person name="Skrede I."/>
            <person name="Drula E."/>
            <person name="Henrissat B."/>
            <person name="Morin E."/>
            <person name="Kohler A."/>
            <person name="Barry K."/>
            <person name="LaButti K."/>
            <person name="Morin E."/>
            <person name="Salamov A."/>
            <person name="Lipzen A."/>
            <person name="Mereny Z."/>
            <person name="Hegedus B."/>
            <person name="Baldrian P."/>
            <person name="Stursova M."/>
            <person name="Weitz H."/>
            <person name="Taylor A."/>
            <person name="Grigoriev I.V."/>
            <person name="Nagy L.G."/>
            <person name="Martin F."/>
            <person name="Kauserud H."/>
        </authorList>
    </citation>
    <scope>NUCLEOTIDE SEQUENCE</scope>
    <source>
        <strain evidence="1">CBHHK182m</strain>
    </source>
</reference>
<name>A0AAD7HJ34_9AGAR</name>
<protein>
    <submittedName>
        <fullName evidence="1">Uncharacterized protein</fullName>
    </submittedName>
</protein>
<comment type="caution">
    <text evidence="1">The sequence shown here is derived from an EMBL/GenBank/DDBJ whole genome shotgun (WGS) entry which is preliminary data.</text>
</comment>
<organism evidence="1 2">
    <name type="scientific">Mycena metata</name>
    <dbReference type="NCBI Taxonomy" id="1033252"/>
    <lineage>
        <taxon>Eukaryota</taxon>
        <taxon>Fungi</taxon>
        <taxon>Dikarya</taxon>
        <taxon>Basidiomycota</taxon>
        <taxon>Agaricomycotina</taxon>
        <taxon>Agaricomycetes</taxon>
        <taxon>Agaricomycetidae</taxon>
        <taxon>Agaricales</taxon>
        <taxon>Marasmiineae</taxon>
        <taxon>Mycenaceae</taxon>
        <taxon>Mycena</taxon>
    </lineage>
</organism>
<sequence>MAELYEIQRVAKGVIDTETETMRFCGMVHGKVLSSCGGTLDSMNRGKAIGELSSARPSRHQGQNPSEFKDLSYADEEGVGQQTLGHWNALTRSHWRGLFTSVRYRENDKGPRPAVGNSESNPVRVSRNWNNIHEKRAVWVQGKTAENVERTERYIISCNLFGDEVGWGIEVKYSECVPDTDHFGYTSASATILNMRLSIEQESGT</sequence>